<dbReference type="EMBL" id="JASJUS010000004">
    <property type="protein sequence ID" value="MDL2076117.1"/>
    <property type="molecule type" value="Genomic_DNA"/>
</dbReference>
<name>A0ABT7IU54_9ACTN</name>
<accession>A0ABT7IU54</accession>
<comment type="caution">
    <text evidence="2">The sequence shown here is derived from an EMBL/GenBank/DDBJ whole genome shotgun (WGS) entry which is preliminary data.</text>
</comment>
<gene>
    <name evidence="2" type="ORF">QNN03_06660</name>
</gene>
<evidence type="ECO:0000256" key="1">
    <source>
        <dbReference type="SAM" id="MobiDB-lite"/>
    </source>
</evidence>
<evidence type="ECO:0000313" key="2">
    <source>
        <dbReference type="EMBL" id="MDL2076117.1"/>
    </source>
</evidence>
<dbReference type="Proteomes" id="UP001241926">
    <property type="component" value="Unassembled WGS sequence"/>
</dbReference>
<keyword evidence="3" id="KW-1185">Reference proteome</keyword>
<dbReference type="InterPro" id="IPR011749">
    <property type="entry name" value="CHP02243"/>
</dbReference>
<evidence type="ECO:0000313" key="3">
    <source>
        <dbReference type="Proteomes" id="UP001241926"/>
    </source>
</evidence>
<protein>
    <submittedName>
        <fullName evidence="2">Baseplate assembly protein</fullName>
    </submittedName>
</protein>
<proteinExistence type="predicted"/>
<dbReference type="RefSeq" id="WP_285431112.1">
    <property type="nucleotide sequence ID" value="NZ_JASJUS010000004.1"/>
</dbReference>
<organism evidence="2 3">
    <name type="scientific">Streptomyces fuscus</name>
    <dbReference type="NCBI Taxonomy" id="3048495"/>
    <lineage>
        <taxon>Bacteria</taxon>
        <taxon>Bacillati</taxon>
        <taxon>Actinomycetota</taxon>
        <taxon>Actinomycetes</taxon>
        <taxon>Kitasatosporales</taxon>
        <taxon>Streptomycetaceae</taxon>
        <taxon>Streptomyces</taxon>
    </lineage>
</organism>
<sequence>MTVLHGPDDDPRPGEPAGIAEVRAHPDRRTLTVAFFGTLPRRVTRDSFLIEGGRRVVGVRVARVTAEAGPEPEGSGMTRLRLYLDRPCDESTYRLRLLGRGFHGAHDRADFTFAPGVRAQPRGAPHTVPVDRPPVGAEPAIDYLAKDYASFRRLLLERLSLTLPRWNERHVPDLWLTLVELLAHVGDRLSYQQDAVATEAYLDTARLRTSVRRHARLVGYAMHDGCAARTVVCVEVSAPLRVQTNDLAFTALPEEAGARGGGPTMSQEALTAGPHPVYQPLEKRTVRLRPEHNCIPLWAWGQEVFELPVGTTRAALLDGRGGERALDLKAGDLLVLEEKQGPGGGAPDPEHRQAVRLTRATRDIDSDSGTPVVKIAWADEDALTFPLLVRNPAGPDGRPEASVVALGNAVLVEHGLDSAWLPGGDPEETVLVPRAPDGPHCGARTRPFTAPVRGTPVTWSPPHPRPADVAAAQARRLLDLAAEARDRLRDLHHGTARLDEDALGFLRTWFGTSVAGDLADPSHRHDTVARLHARFDDMLGPQRRLETLIRRARSGYVLDPEAVCWEIGQSLGEAAENALRHDNPALYGPARTALRPDPREALPVLHVTETDGTGARWTPRRDLLGSGPHDRHFVGETDDDGVLTVRFGDGRCGQAPRPGTRLRLAYRVGNGRSGNAGSETVNRITHRTADLPSVTRVRNPVPVTGGTDPEPVAEARRAAPRAPFRTLLRAVTAEDYATLAAGHPEVRHAAATLRWTGSWYEADVALDPVGTSVQWQPLLTDVRGMLNRYRLIGHDVVTRPAPLVPLDVALHVLIDPHHATAHVREALERRLLPGRGPNGAPGFFDPSVLTFGTPVRASALVALCMGVPGVQHAEVTLLRRYRPAGGEAEGPEVPDSGELRLAPLEIPRLDGDLTHPENGRLTLRLRGGR</sequence>
<reference evidence="2 3" key="1">
    <citation type="submission" date="2023-05" db="EMBL/GenBank/DDBJ databases">
        <title>Streptomyces fuscus sp. nov., a brown-black pigment producing actinomyces isolated from dry sand of Sea duck farm.</title>
        <authorList>
            <person name="Xie J."/>
            <person name="Shen N."/>
        </authorList>
    </citation>
    <scope>NUCLEOTIDE SEQUENCE [LARGE SCALE GENOMIC DNA]</scope>
    <source>
        <strain evidence="2 3">GXMU-J15</strain>
    </source>
</reference>
<feature type="region of interest" description="Disordered" evidence="1">
    <location>
        <begin position="698"/>
        <end position="718"/>
    </location>
</feature>
<dbReference type="NCBIfam" id="TIGR02243">
    <property type="entry name" value="putative baseplate assembly protein"/>
    <property type="match status" value="1"/>
</dbReference>